<name>A0ABP7T6Y7_9BURK</name>
<dbReference type="PANTHER" id="PTHR35810:SF1">
    <property type="entry name" value="CYTOPLASMIC PROTEIN"/>
    <property type="match status" value="1"/>
</dbReference>
<evidence type="ECO:0000313" key="1">
    <source>
        <dbReference type="EMBL" id="GAA4021628.1"/>
    </source>
</evidence>
<proteinExistence type="predicted"/>
<protein>
    <submittedName>
        <fullName evidence="1">Virulence RhuM family protein</fullName>
    </submittedName>
</protein>
<reference evidence="2" key="1">
    <citation type="journal article" date="2019" name="Int. J. Syst. Evol. Microbiol.">
        <title>The Global Catalogue of Microorganisms (GCM) 10K type strain sequencing project: providing services to taxonomists for standard genome sequencing and annotation.</title>
        <authorList>
            <consortium name="The Broad Institute Genomics Platform"/>
            <consortium name="The Broad Institute Genome Sequencing Center for Infectious Disease"/>
            <person name="Wu L."/>
            <person name="Ma J."/>
        </authorList>
    </citation>
    <scope>NUCLEOTIDE SEQUENCE [LARGE SCALE GENOMIC DNA]</scope>
    <source>
        <strain evidence="2">JCM 16673</strain>
    </source>
</reference>
<dbReference type="InterPro" id="IPR011204">
    <property type="entry name" value="Virulence_RhuM-like"/>
</dbReference>
<dbReference type="Proteomes" id="UP001501353">
    <property type="component" value="Unassembled WGS sequence"/>
</dbReference>
<sequence length="336" mass="38817">MSKGELVVYSAEDGGVRVFLRAQEGTLWLTQLELGELFQTTKQNVSLHVKNVLAEGELNGNSVVKEDLTTAADGKRYRTKMFNLDMILAVGYRVRSPRGTQFRQWATANLREYLVKGFVMDDERMKDPAGWDYFDELLERIREIRASEKRFYQKVRDVFALSVDYKDSAEVVGQFFAEVQNKLLYAVTQHTAAEIIVMRADPTQPNMALTAWKAGRVRKTDIVIAKNYLHSDEIDHLNRMVSAFLEFAELRTRQRKELRMVDWRQYVDNFMQFNESPLLKGAGRVSHEAMLDIVHERYAQFDGQRRKVDAAEADSVDLKELEQVEQQLTRKGFAAD</sequence>
<organism evidence="1 2">
    <name type="scientific">Actimicrobium antarcticum</name>
    <dbReference type="NCBI Taxonomy" id="1051899"/>
    <lineage>
        <taxon>Bacteria</taxon>
        <taxon>Pseudomonadati</taxon>
        <taxon>Pseudomonadota</taxon>
        <taxon>Betaproteobacteria</taxon>
        <taxon>Burkholderiales</taxon>
        <taxon>Oxalobacteraceae</taxon>
        <taxon>Actimicrobium</taxon>
    </lineage>
</organism>
<keyword evidence="2" id="KW-1185">Reference proteome</keyword>
<dbReference type="EMBL" id="BAAAZE010000008">
    <property type="protein sequence ID" value="GAA4021628.1"/>
    <property type="molecule type" value="Genomic_DNA"/>
</dbReference>
<comment type="caution">
    <text evidence="1">The sequence shown here is derived from an EMBL/GenBank/DDBJ whole genome shotgun (WGS) entry which is preliminary data.</text>
</comment>
<dbReference type="PIRSF" id="PIRSF015268">
    <property type="entry name" value="Virulence_RhuM"/>
    <property type="match status" value="1"/>
</dbReference>
<evidence type="ECO:0000313" key="2">
    <source>
        <dbReference type="Proteomes" id="UP001501353"/>
    </source>
</evidence>
<gene>
    <name evidence="1" type="ORF">GCM10022212_18230</name>
</gene>
<accession>A0ABP7T6Y7</accession>
<dbReference type="Pfam" id="PF13310">
    <property type="entry name" value="Virulence_RhuM"/>
    <property type="match status" value="1"/>
</dbReference>
<dbReference type="RefSeq" id="WP_344762986.1">
    <property type="nucleotide sequence ID" value="NZ_BAAAZE010000008.1"/>
</dbReference>
<dbReference type="PANTHER" id="PTHR35810">
    <property type="entry name" value="CYTOPLASMIC PROTEIN-RELATED"/>
    <property type="match status" value="1"/>
</dbReference>